<organism evidence="2 3">
    <name type="scientific">Peptoniphilus senegalensis</name>
    <dbReference type="NCBI Taxonomy" id="1465757"/>
    <lineage>
        <taxon>Bacteria</taxon>
        <taxon>Bacillati</taxon>
        <taxon>Bacillota</taxon>
        <taxon>Tissierellia</taxon>
        <taxon>Tissierellales</taxon>
        <taxon>Peptoniphilaceae</taxon>
        <taxon>Peptoniphilus</taxon>
    </lineage>
</organism>
<comment type="caution">
    <text evidence="2">The sequence shown here is derived from an EMBL/GenBank/DDBJ whole genome shotgun (WGS) entry which is preliminary data.</text>
</comment>
<dbReference type="InterPro" id="IPR047111">
    <property type="entry name" value="YbaP-like"/>
</dbReference>
<name>A0ABV1IZX5_9FIRM</name>
<dbReference type="RefSeq" id="WP_349188381.1">
    <property type="nucleotide sequence ID" value="NZ_JBBNPP010000004.1"/>
</dbReference>
<keyword evidence="1" id="KW-0732">Signal</keyword>
<evidence type="ECO:0000313" key="2">
    <source>
        <dbReference type="EMBL" id="MEQ3346466.1"/>
    </source>
</evidence>
<feature type="signal peptide" evidence="1">
    <location>
        <begin position="1"/>
        <end position="25"/>
    </location>
</feature>
<dbReference type="EMBL" id="JBBNPP010000004">
    <property type="protein sequence ID" value="MEQ3346466.1"/>
    <property type="molecule type" value="Genomic_DNA"/>
</dbReference>
<evidence type="ECO:0000256" key="1">
    <source>
        <dbReference type="SAM" id="SignalP"/>
    </source>
</evidence>
<dbReference type="InterPro" id="IPR002816">
    <property type="entry name" value="TraB/PrgY/GumN_fam"/>
</dbReference>
<dbReference type="PANTHER" id="PTHR40590:SF1">
    <property type="entry name" value="CYTOPLASMIC PROTEIN"/>
    <property type="match status" value="1"/>
</dbReference>
<evidence type="ECO:0000313" key="3">
    <source>
        <dbReference type="Proteomes" id="UP001491691"/>
    </source>
</evidence>
<dbReference type="CDD" id="cd14789">
    <property type="entry name" value="Tiki"/>
    <property type="match status" value="1"/>
</dbReference>
<feature type="chain" id="PRO_5045335062" evidence="1">
    <location>
        <begin position="26"/>
        <end position="474"/>
    </location>
</feature>
<dbReference type="PANTHER" id="PTHR40590">
    <property type="entry name" value="CYTOPLASMIC PROTEIN-RELATED"/>
    <property type="match status" value="1"/>
</dbReference>
<keyword evidence="3" id="KW-1185">Reference proteome</keyword>
<dbReference type="Pfam" id="PF01963">
    <property type="entry name" value="TraB_PrgY_gumN"/>
    <property type="match status" value="1"/>
</dbReference>
<sequence>MKKIKKLLINLVLVPTLLIPNMTFAAVDAPLVTEVKVEDTKIKENENTLDKKIEEAHEVKSKKGDISSQKSPIFSPWATKDLNDAQFMGLYPAKNFFEGKDFTKATTLDDAKLSYKLAKEKIEERGIETAEDFNFKDLSRLETLNSISKLLNDEKFEIKNLRDSKIFLGSVDEKYLNEKIPLQEMLSLYNRAVNKVLQDKGKVSKGFFYEIENKGNKVYMLGSIHVGKSSLYPIDKNIVNALKSSDKIYMEIDLSKKDEAKAIQEKIYYNDGKTLKDDLGEDLYKRVLKIFEVFGMTEDHVKKIRPWAVYNTLSVDPSGTAANASYGVESYFLALSLLNKIEIDELESIKFQSDLLSNFDNASYVKMIEGLTTEIENNGYKNINAGLDNLLDAWTKGDKAKMKNILSQEGDEASEKFNEVLLKERDKGMAKKIDTMLKKDGKNTYFILVGSAHLVPDNSVTGILKNMGYKVVEK</sequence>
<gene>
    <name evidence="2" type="ORF">AAA073_03325</name>
</gene>
<accession>A0ABV1IZX5</accession>
<reference evidence="2 3" key="1">
    <citation type="submission" date="2024-04" db="EMBL/GenBank/DDBJ databases">
        <title>Human intestinal bacterial collection.</title>
        <authorList>
            <person name="Pauvert C."/>
            <person name="Hitch T.C.A."/>
            <person name="Clavel T."/>
        </authorList>
    </citation>
    <scope>NUCLEOTIDE SEQUENCE [LARGE SCALE GENOMIC DNA]</scope>
    <source>
        <strain evidence="2 3">CLA-SR-H019</strain>
    </source>
</reference>
<protein>
    <submittedName>
        <fullName evidence="2">TraB/GumN family protein</fullName>
    </submittedName>
</protein>
<dbReference type="Proteomes" id="UP001491691">
    <property type="component" value="Unassembled WGS sequence"/>
</dbReference>
<proteinExistence type="predicted"/>